<dbReference type="InterPro" id="IPR036396">
    <property type="entry name" value="Cyt_P450_sf"/>
</dbReference>
<dbReference type="Proteomes" id="UP000192596">
    <property type="component" value="Unassembled WGS sequence"/>
</dbReference>
<evidence type="ECO:0000256" key="6">
    <source>
        <dbReference type="ARBA" id="ARBA00023004"/>
    </source>
</evidence>
<evidence type="ECO:0000256" key="3">
    <source>
        <dbReference type="ARBA" id="ARBA00022617"/>
    </source>
</evidence>
<keyword evidence="4 8" id="KW-0479">Metal-binding</keyword>
<dbReference type="InterPro" id="IPR002401">
    <property type="entry name" value="Cyt_P450_E_grp-I"/>
</dbReference>
<evidence type="ECO:0000256" key="1">
    <source>
        <dbReference type="ARBA" id="ARBA00001971"/>
    </source>
</evidence>
<name>A0A1V8T4J7_9PEZI</name>
<evidence type="ECO:0000256" key="8">
    <source>
        <dbReference type="PIRSR" id="PIRSR602401-1"/>
    </source>
</evidence>
<evidence type="ECO:0000256" key="9">
    <source>
        <dbReference type="SAM" id="Phobius"/>
    </source>
</evidence>
<comment type="cofactor">
    <cofactor evidence="1 8">
        <name>heme</name>
        <dbReference type="ChEBI" id="CHEBI:30413"/>
    </cofactor>
</comment>
<dbReference type="GO" id="GO:0020037">
    <property type="term" value="F:heme binding"/>
    <property type="evidence" value="ECO:0007669"/>
    <property type="project" value="InterPro"/>
</dbReference>
<evidence type="ECO:0000313" key="11">
    <source>
        <dbReference type="Proteomes" id="UP000192596"/>
    </source>
</evidence>
<dbReference type="InParanoid" id="A0A1V8T4J7"/>
<reference evidence="11" key="1">
    <citation type="submission" date="2017-03" db="EMBL/GenBank/DDBJ databases">
        <title>Genomes of endolithic fungi from Antarctica.</title>
        <authorList>
            <person name="Coleine C."/>
            <person name="Masonjones S."/>
            <person name="Stajich J.E."/>
        </authorList>
    </citation>
    <scope>NUCLEOTIDE SEQUENCE [LARGE SCALE GENOMIC DNA]</scope>
    <source>
        <strain evidence="11">CCFEE 5527</strain>
    </source>
</reference>
<gene>
    <name evidence="10" type="ORF">B0A48_08936</name>
</gene>
<accession>A0A1V8T4J7</accession>
<dbReference type="EMBL" id="NAJO01000017">
    <property type="protein sequence ID" value="OQO06347.1"/>
    <property type="molecule type" value="Genomic_DNA"/>
</dbReference>
<protein>
    <recommendedName>
        <fullName evidence="12">Cytochrome P450</fullName>
    </recommendedName>
</protein>
<keyword evidence="6 8" id="KW-0408">Iron</keyword>
<proteinExistence type="inferred from homology"/>
<dbReference type="GO" id="GO:0004497">
    <property type="term" value="F:monooxygenase activity"/>
    <property type="evidence" value="ECO:0007669"/>
    <property type="project" value="UniProtKB-KW"/>
</dbReference>
<dbReference type="OrthoDB" id="1470350at2759"/>
<dbReference type="InterPro" id="IPR047146">
    <property type="entry name" value="Cyt_P450_E_CYP52_fungi"/>
</dbReference>
<dbReference type="PANTHER" id="PTHR24287">
    <property type="entry name" value="P450, PUTATIVE (EUROFUNG)-RELATED"/>
    <property type="match status" value="1"/>
</dbReference>
<keyword evidence="3 8" id="KW-0349">Heme</keyword>
<evidence type="ECO:0000256" key="5">
    <source>
        <dbReference type="ARBA" id="ARBA00023002"/>
    </source>
</evidence>
<dbReference type="SUPFAM" id="SSF48264">
    <property type="entry name" value="Cytochrome P450"/>
    <property type="match status" value="1"/>
</dbReference>
<dbReference type="PRINTS" id="PR00463">
    <property type="entry name" value="EP450I"/>
</dbReference>
<evidence type="ECO:0008006" key="12">
    <source>
        <dbReference type="Google" id="ProtNLM"/>
    </source>
</evidence>
<dbReference type="Gene3D" id="1.10.630.10">
    <property type="entry name" value="Cytochrome P450"/>
    <property type="match status" value="1"/>
</dbReference>
<sequence length="505" mass="57097">MATFSITTYGFLLAFNAVFLYLLVNNIITSYRFKRFAKQNGCLDAPDVSGPFPYGIATLRRIFAMKTTGEDIIDDIIAEDFKDHHTVKKTVFDGSVLVSTNEPANLQHMFATKFNDFETGKVLFYTARLFRPHFNRENINDLQSTDRACDALLEAIGPADSTGWTADTPMLQLLYNFTIDTATDFLFGESVESQRAAIRAKRGEPWPTNVPGSREFVEAMQVANDTTIMRLRLQSFYWVADSFKFRKALKRIWKFTDSFVVKALDLAAEGKLGDEKKNSLLASLVTQTKDREELSGQTLAILAAGRDTTASLLAWTVAELAMHPEIYAKLRDIVLREFPRGKQPTFSQLKGCRYLQHVLQEALRLHPTVPINSRCVARNSTLATGGGPDGKSPVAVQKGQTIVFSVYLMQRRKDLYGEDALDFKPERWEQRIPAWQWLPFLGGPRICIGQQFALTEAGYLLVRLCWEFTGLEPVDREEMSKMKKGIGLTMWPADGTRMRFKKGVE</sequence>
<dbReference type="GO" id="GO:0016705">
    <property type="term" value="F:oxidoreductase activity, acting on paired donors, with incorporation or reduction of molecular oxygen"/>
    <property type="evidence" value="ECO:0007669"/>
    <property type="project" value="InterPro"/>
</dbReference>
<dbReference type="PANTHER" id="PTHR24287:SF1">
    <property type="entry name" value="P450, PUTATIVE (EUROFUNG)-RELATED"/>
    <property type="match status" value="1"/>
</dbReference>
<organism evidence="10 11">
    <name type="scientific">Cryoendolithus antarcticus</name>
    <dbReference type="NCBI Taxonomy" id="1507870"/>
    <lineage>
        <taxon>Eukaryota</taxon>
        <taxon>Fungi</taxon>
        <taxon>Dikarya</taxon>
        <taxon>Ascomycota</taxon>
        <taxon>Pezizomycotina</taxon>
        <taxon>Dothideomycetes</taxon>
        <taxon>Dothideomycetidae</taxon>
        <taxon>Cladosporiales</taxon>
        <taxon>Cladosporiaceae</taxon>
        <taxon>Cryoendolithus</taxon>
    </lineage>
</organism>
<evidence type="ECO:0000313" key="10">
    <source>
        <dbReference type="EMBL" id="OQO06347.1"/>
    </source>
</evidence>
<keyword evidence="9" id="KW-0812">Transmembrane</keyword>
<dbReference type="Pfam" id="PF00067">
    <property type="entry name" value="p450"/>
    <property type="match status" value="1"/>
</dbReference>
<comment type="caution">
    <text evidence="10">The sequence shown here is derived from an EMBL/GenBank/DDBJ whole genome shotgun (WGS) entry which is preliminary data.</text>
</comment>
<feature type="binding site" description="axial binding residue" evidence="8">
    <location>
        <position position="447"/>
    </location>
    <ligand>
        <name>heme</name>
        <dbReference type="ChEBI" id="CHEBI:30413"/>
    </ligand>
    <ligandPart>
        <name>Fe</name>
        <dbReference type="ChEBI" id="CHEBI:18248"/>
    </ligandPart>
</feature>
<dbReference type="AlphaFoldDB" id="A0A1V8T4J7"/>
<dbReference type="CDD" id="cd11063">
    <property type="entry name" value="CYP52"/>
    <property type="match status" value="1"/>
</dbReference>
<keyword evidence="9" id="KW-0472">Membrane</keyword>
<comment type="similarity">
    <text evidence="2">Belongs to the cytochrome P450 family.</text>
</comment>
<dbReference type="GO" id="GO:0005506">
    <property type="term" value="F:iron ion binding"/>
    <property type="evidence" value="ECO:0007669"/>
    <property type="project" value="InterPro"/>
</dbReference>
<evidence type="ECO:0000256" key="7">
    <source>
        <dbReference type="ARBA" id="ARBA00023033"/>
    </source>
</evidence>
<dbReference type="STRING" id="1507870.A0A1V8T4J7"/>
<dbReference type="PRINTS" id="PR00385">
    <property type="entry name" value="P450"/>
</dbReference>
<evidence type="ECO:0000256" key="4">
    <source>
        <dbReference type="ARBA" id="ARBA00022723"/>
    </source>
</evidence>
<evidence type="ECO:0000256" key="2">
    <source>
        <dbReference type="ARBA" id="ARBA00010617"/>
    </source>
</evidence>
<keyword evidence="5" id="KW-0560">Oxidoreductase</keyword>
<keyword evidence="11" id="KW-1185">Reference proteome</keyword>
<keyword evidence="9" id="KW-1133">Transmembrane helix</keyword>
<dbReference type="InterPro" id="IPR001128">
    <property type="entry name" value="Cyt_P450"/>
</dbReference>
<keyword evidence="7" id="KW-0503">Monooxygenase</keyword>
<feature type="transmembrane region" description="Helical" evidence="9">
    <location>
        <begin position="6"/>
        <end position="28"/>
    </location>
</feature>